<evidence type="ECO:0000313" key="2">
    <source>
        <dbReference type="Proteomes" id="UP000805193"/>
    </source>
</evidence>
<sequence>MHTGKVCLVALVVVYGHVAFVATKALEESAETKLTTDLDSSDQKLSNVGNTSSGDISQTSRTTAQLMTAATTKSKVAARVTAGTTTRRATGRCDDTVCKPPSCTCISTAPPAGLAVKEMAQFVMLTFDDNINTANMPFYKRLLGGLKRKNKANGCSIAATFFASAEYLDYKLVHELYAGGNEIALHTISHKTSPKYWNDLDTAGWEREVVDERKMIEKFADVPAKDVNGFRAPFLLTGGDNGFRMLQRHLTFDSSLVHQRYPEEPPFFPYTLDYGFKRACVVGPCPQDSYPGLWEVPLNVFFKDRDVAGTVMRMPCPMVDGCVPHPTSANETFDYLRSNFEAFYEVNRAPLPVFVHEAWLRDPAREEGYLRFVDWMLEKEDVFLVTVSEVLEFMRNPKPIGAYKQRHCEKSVEELRIPNDAVR</sequence>
<name>A0AC60QPF8_IXOPE</name>
<comment type="caution">
    <text evidence="1">The sequence shown here is derived from an EMBL/GenBank/DDBJ whole genome shotgun (WGS) entry which is preliminary data.</text>
</comment>
<keyword evidence="2" id="KW-1185">Reference proteome</keyword>
<dbReference type="EMBL" id="JABSTQ010005805">
    <property type="protein sequence ID" value="KAG0438501.1"/>
    <property type="molecule type" value="Genomic_DNA"/>
</dbReference>
<protein>
    <submittedName>
        <fullName evidence="1">Uncharacterized protein</fullName>
    </submittedName>
</protein>
<reference evidence="1 2" key="1">
    <citation type="journal article" date="2020" name="Cell">
        <title>Large-Scale Comparative Analyses of Tick Genomes Elucidate Their Genetic Diversity and Vector Capacities.</title>
        <authorList>
            <consortium name="Tick Genome and Microbiome Consortium (TIGMIC)"/>
            <person name="Jia N."/>
            <person name="Wang J."/>
            <person name="Shi W."/>
            <person name="Du L."/>
            <person name="Sun Y."/>
            <person name="Zhan W."/>
            <person name="Jiang J.F."/>
            <person name="Wang Q."/>
            <person name="Zhang B."/>
            <person name="Ji P."/>
            <person name="Bell-Sakyi L."/>
            <person name="Cui X.M."/>
            <person name="Yuan T.T."/>
            <person name="Jiang B.G."/>
            <person name="Yang W.F."/>
            <person name="Lam T.T."/>
            <person name="Chang Q.C."/>
            <person name="Ding S.J."/>
            <person name="Wang X.J."/>
            <person name="Zhu J.G."/>
            <person name="Ruan X.D."/>
            <person name="Zhao L."/>
            <person name="Wei J.T."/>
            <person name="Ye R.Z."/>
            <person name="Que T.C."/>
            <person name="Du C.H."/>
            <person name="Zhou Y.H."/>
            <person name="Cheng J.X."/>
            <person name="Dai P.F."/>
            <person name="Guo W.B."/>
            <person name="Han X.H."/>
            <person name="Huang E.J."/>
            <person name="Li L.F."/>
            <person name="Wei W."/>
            <person name="Gao Y.C."/>
            <person name="Liu J.Z."/>
            <person name="Shao H.Z."/>
            <person name="Wang X."/>
            <person name="Wang C.C."/>
            <person name="Yang T.C."/>
            <person name="Huo Q.B."/>
            <person name="Li W."/>
            <person name="Chen H.Y."/>
            <person name="Chen S.E."/>
            <person name="Zhou L.G."/>
            <person name="Ni X.B."/>
            <person name="Tian J.H."/>
            <person name="Sheng Y."/>
            <person name="Liu T."/>
            <person name="Pan Y.S."/>
            <person name="Xia L.Y."/>
            <person name="Li J."/>
            <person name="Zhao F."/>
            <person name="Cao W.C."/>
        </authorList>
    </citation>
    <scope>NUCLEOTIDE SEQUENCE [LARGE SCALE GENOMIC DNA]</scope>
    <source>
        <strain evidence="1">Iper-2018</strain>
    </source>
</reference>
<dbReference type="Proteomes" id="UP000805193">
    <property type="component" value="Unassembled WGS sequence"/>
</dbReference>
<organism evidence="1 2">
    <name type="scientific">Ixodes persulcatus</name>
    <name type="common">Taiga tick</name>
    <dbReference type="NCBI Taxonomy" id="34615"/>
    <lineage>
        <taxon>Eukaryota</taxon>
        <taxon>Metazoa</taxon>
        <taxon>Ecdysozoa</taxon>
        <taxon>Arthropoda</taxon>
        <taxon>Chelicerata</taxon>
        <taxon>Arachnida</taxon>
        <taxon>Acari</taxon>
        <taxon>Parasitiformes</taxon>
        <taxon>Ixodida</taxon>
        <taxon>Ixodoidea</taxon>
        <taxon>Ixodidae</taxon>
        <taxon>Ixodinae</taxon>
        <taxon>Ixodes</taxon>
    </lineage>
</organism>
<evidence type="ECO:0000313" key="1">
    <source>
        <dbReference type="EMBL" id="KAG0438501.1"/>
    </source>
</evidence>
<accession>A0AC60QPF8</accession>
<gene>
    <name evidence="1" type="ORF">HPB47_016989</name>
</gene>
<proteinExistence type="predicted"/>